<protein>
    <submittedName>
        <fullName evidence="1">8309_t:CDS:1</fullName>
    </submittedName>
</protein>
<evidence type="ECO:0000313" key="2">
    <source>
        <dbReference type="Proteomes" id="UP000789920"/>
    </source>
</evidence>
<reference evidence="1" key="1">
    <citation type="submission" date="2021-06" db="EMBL/GenBank/DDBJ databases">
        <authorList>
            <person name="Kallberg Y."/>
            <person name="Tangrot J."/>
            <person name="Rosling A."/>
        </authorList>
    </citation>
    <scope>NUCLEOTIDE SEQUENCE</scope>
    <source>
        <strain evidence="1">MA461A</strain>
    </source>
</reference>
<accession>A0ACA9NZL7</accession>
<gene>
    <name evidence="1" type="ORF">RPERSI_LOCUS8961</name>
</gene>
<dbReference type="EMBL" id="CAJVQC010016567">
    <property type="protein sequence ID" value="CAG8677630.1"/>
    <property type="molecule type" value="Genomic_DNA"/>
</dbReference>
<keyword evidence="2" id="KW-1185">Reference proteome</keyword>
<dbReference type="Proteomes" id="UP000789920">
    <property type="component" value="Unassembled WGS sequence"/>
</dbReference>
<evidence type="ECO:0000313" key="1">
    <source>
        <dbReference type="EMBL" id="CAG8677630.1"/>
    </source>
</evidence>
<sequence>MIHSIPEAAAKHQEIIIHGTKKLSYYQNKRYYQMIQIYHNTKQEA</sequence>
<feature type="non-terminal residue" evidence="1">
    <location>
        <position position="45"/>
    </location>
</feature>
<name>A0ACA9NZL7_9GLOM</name>
<proteinExistence type="predicted"/>
<organism evidence="1 2">
    <name type="scientific">Racocetra persica</name>
    <dbReference type="NCBI Taxonomy" id="160502"/>
    <lineage>
        <taxon>Eukaryota</taxon>
        <taxon>Fungi</taxon>
        <taxon>Fungi incertae sedis</taxon>
        <taxon>Mucoromycota</taxon>
        <taxon>Glomeromycotina</taxon>
        <taxon>Glomeromycetes</taxon>
        <taxon>Diversisporales</taxon>
        <taxon>Gigasporaceae</taxon>
        <taxon>Racocetra</taxon>
    </lineage>
</organism>
<comment type="caution">
    <text evidence="1">The sequence shown here is derived from an EMBL/GenBank/DDBJ whole genome shotgun (WGS) entry which is preliminary data.</text>
</comment>